<accession>A0AC35GJ84</accession>
<protein>
    <submittedName>
        <fullName evidence="2">Uncharacterized protein</fullName>
    </submittedName>
</protein>
<evidence type="ECO:0000313" key="1">
    <source>
        <dbReference type="Proteomes" id="UP000887580"/>
    </source>
</evidence>
<proteinExistence type="predicted"/>
<organism evidence="1 2">
    <name type="scientific">Panagrolaimus sp. PS1159</name>
    <dbReference type="NCBI Taxonomy" id="55785"/>
    <lineage>
        <taxon>Eukaryota</taxon>
        <taxon>Metazoa</taxon>
        <taxon>Ecdysozoa</taxon>
        <taxon>Nematoda</taxon>
        <taxon>Chromadorea</taxon>
        <taxon>Rhabditida</taxon>
        <taxon>Tylenchina</taxon>
        <taxon>Panagrolaimomorpha</taxon>
        <taxon>Panagrolaimoidea</taxon>
        <taxon>Panagrolaimidae</taxon>
        <taxon>Panagrolaimus</taxon>
    </lineage>
</organism>
<dbReference type="WBParaSite" id="PS1159_v2.g5550.t1">
    <property type="protein sequence ID" value="PS1159_v2.g5550.t1"/>
    <property type="gene ID" value="PS1159_v2.g5550"/>
</dbReference>
<evidence type="ECO:0000313" key="2">
    <source>
        <dbReference type="WBParaSite" id="PS1159_v2.g5550.t1"/>
    </source>
</evidence>
<name>A0AC35GJ84_9BILA</name>
<sequence>MDSCLTSKKKELNVSDVIKQYSNLNLNEYSNVYPINTKSITYDCKKDSKIGLINSNESQTKKANNLWNHNQKNPSPNYLNMLGNSENKELKIGNKFTFSKNATNNSTLHISAYENSVDATALDSYDDKNDKTSNKQTMVKNWRNAKEFFIESPWTIQNPFEFPRQQSDKVSKPEVSQFRASQHLYNPNGTNSTTTTTTTNEQNVDSSAATNQIGTEENVNESRSHIDTIDTENPFYRAK</sequence>
<dbReference type="Proteomes" id="UP000887580">
    <property type="component" value="Unplaced"/>
</dbReference>
<reference evidence="2" key="1">
    <citation type="submission" date="2022-11" db="UniProtKB">
        <authorList>
            <consortium name="WormBaseParasite"/>
        </authorList>
    </citation>
    <scope>IDENTIFICATION</scope>
</reference>